<reference evidence="2" key="2">
    <citation type="submission" date="2021-04" db="EMBL/GenBank/DDBJ databases">
        <authorList>
            <person name="Gilroy R."/>
        </authorList>
    </citation>
    <scope>NUCLEOTIDE SEQUENCE</scope>
    <source>
        <strain evidence="2">ChiSxjej5B17-1746</strain>
    </source>
</reference>
<reference evidence="2" key="1">
    <citation type="journal article" date="2021" name="PeerJ">
        <title>Extensive microbial diversity within the chicken gut microbiome revealed by metagenomics and culture.</title>
        <authorList>
            <person name="Gilroy R."/>
            <person name="Ravi A."/>
            <person name="Getino M."/>
            <person name="Pursley I."/>
            <person name="Horton D.L."/>
            <person name="Alikhan N.F."/>
            <person name="Baker D."/>
            <person name="Gharbi K."/>
            <person name="Hall N."/>
            <person name="Watson M."/>
            <person name="Adriaenssens E.M."/>
            <person name="Foster-Nyarko E."/>
            <person name="Jarju S."/>
            <person name="Secka A."/>
            <person name="Antonio M."/>
            <person name="Oren A."/>
            <person name="Chaudhuri R.R."/>
            <person name="La Ragione R."/>
            <person name="Hildebrand F."/>
            <person name="Pallen M.J."/>
        </authorList>
    </citation>
    <scope>NUCLEOTIDE SEQUENCE</scope>
    <source>
        <strain evidence="2">ChiSxjej5B17-1746</strain>
    </source>
</reference>
<evidence type="ECO:0000313" key="3">
    <source>
        <dbReference type="Proteomes" id="UP000824264"/>
    </source>
</evidence>
<dbReference type="InterPro" id="IPR010235">
    <property type="entry name" value="HepT"/>
</dbReference>
<dbReference type="SUPFAM" id="SSF81593">
    <property type="entry name" value="Nucleotidyltransferase substrate binding subunit/domain"/>
    <property type="match status" value="1"/>
</dbReference>
<evidence type="ECO:0000256" key="1">
    <source>
        <dbReference type="SAM" id="MobiDB-lite"/>
    </source>
</evidence>
<sequence length="171" mass="18972">MIISPCSLRAPHSALILFFNATDCLENALARPSLSALEKEGAARRFMFAADAGWKALKYFLEAAGSAPVPPTPPAVLSAAWRLHIIFDGHLWMDMLSRRSELVRDNTPETIGRVIEETRRRFMPEILRLRVWFQSHSPDALRAAPPSQPVAKKRTRPLDGGGALCDLPSTE</sequence>
<dbReference type="Gene3D" id="1.20.120.330">
    <property type="entry name" value="Nucleotidyltransferases domain 2"/>
    <property type="match status" value="1"/>
</dbReference>
<evidence type="ECO:0000313" key="2">
    <source>
        <dbReference type="EMBL" id="HIW78756.1"/>
    </source>
</evidence>
<dbReference type="Proteomes" id="UP000824264">
    <property type="component" value="Unassembled WGS sequence"/>
</dbReference>
<protein>
    <submittedName>
        <fullName evidence="2">Nucleotidyltransferase substrate binding protein</fullName>
    </submittedName>
</protein>
<dbReference type="AlphaFoldDB" id="A0A9D1QZ73"/>
<comment type="caution">
    <text evidence="2">The sequence shown here is derived from an EMBL/GenBank/DDBJ whole genome shotgun (WGS) entry which is preliminary data.</text>
</comment>
<dbReference type="Pfam" id="PF08780">
    <property type="entry name" value="NTase_sub_bind"/>
    <property type="match status" value="1"/>
</dbReference>
<organism evidence="2 3">
    <name type="scientific">Candidatus Bilophila faecipullorum</name>
    <dbReference type="NCBI Taxonomy" id="2838482"/>
    <lineage>
        <taxon>Bacteria</taxon>
        <taxon>Pseudomonadati</taxon>
        <taxon>Thermodesulfobacteriota</taxon>
        <taxon>Desulfovibrionia</taxon>
        <taxon>Desulfovibrionales</taxon>
        <taxon>Desulfovibrionaceae</taxon>
        <taxon>Bilophila</taxon>
    </lineage>
</organism>
<gene>
    <name evidence="2" type="ORF">H9874_06395</name>
</gene>
<proteinExistence type="predicted"/>
<name>A0A9D1QZ73_9BACT</name>
<dbReference type="EMBL" id="DXGI01000238">
    <property type="protein sequence ID" value="HIW78756.1"/>
    <property type="molecule type" value="Genomic_DNA"/>
</dbReference>
<accession>A0A9D1QZ73</accession>
<feature type="region of interest" description="Disordered" evidence="1">
    <location>
        <begin position="140"/>
        <end position="171"/>
    </location>
</feature>